<evidence type="ECO:0000256" key="8">
    <source>
        <dbReference type="PIRSR" id="PIRSR630616-3"/>
    </source>
</evidence>
<keyword evidence="5 7" id="KW-0067">ATP-binding</keyword>
<feature type="region of interest" description="Disordered" evidence="9">
    <location>
        <begin position="254"/>
        <end position="278"/>
    </location>
</feature>
<feature type="compositionally biased region" description="Low complexity" evidence="9">
    <location>
        <begin position="536"/>
        <end position="547"/>
    </location>
</feature>
<evidence type="ECO:0000256" key="3">
    <source>
        <dbReference type="ARBA" id="ARBA00022741"/>
    </source>
</evidence>
<dbReference type="SMART" id="SM00220">
    <property type="entry name" value="S_TKc"/>
    <property type="match status" value="1"/>
</dbReference>
<evidence type="ECO:0000256" key="2">
    <source>
        <dbReference type="ARBA" id="ARBA00022679"/>
    </source>
</evidence>
<feature type="domain" description="Protein kinase" evidence="10">
    <location>
        <begin position="175"/>
        <end position="467"/>
    </location>
</feature>
<protein>
    <submittedName>
        <fullName evidence="11">CPK2 protein</fullName>
    </submittedName>
</protein>
<evidence type="ECO:0000256" key="1">
    <source>
        <dbReference type="ARBA" id="ARBA00022527"/>
    </source>
</evidence>
<evidence type="ECO:0000256" key="4">
    <source>
        <dbReference type="ARBA" id="ARBA00022777"/>
    </source>
</evidence>
<sequence>MAGDVRPPSDKTLWLHPVHLESSPCPMPLRLGHNAPSDHSLFRGELLRRLLNSVVSGSNASEPANCRASQPLDCPVMMDNTQLHVHKGDTEDHLFSIPVLLADVVTAPVQNLTNAQGDAASHLITVAPRPFEVSDEFESSFAPSDEAWIICSSAPDTLMELSLRGAVRWDWKDSFSTCQKLGTGSCGKVLAAKPREELQLPERLRRPDGCCAVKVLKSNVDRTALRSEVLSLASAAGHPNICGFVGVFCEPAEDEEPDASEGSLLKAEDTNAKPEESKPGTCLRWRIVLELLSAGDLFDHVSENGCLPEPEVVQMMLGLFSALNHLHSLQLVHRDVKAENVLFGVNRRAILADFGISCELDDTAAMQSRVGSPGYVAPEVIMNKQYDEKVDIFGAGAVMHFAIDGQVVFRGTSLTQVLRRTVRCKISFAAESFEKISAGILNLLQSLLAKHPVQRPTARAAFSTAWVLASPEVRNGEAKASMTALSCKPALLSTPTAMATKGGALLAASSSINRSTSQTRLGRTAPGNSESQLGVSSFQKSDSFSASMQDDAPPLPRPVPPAARLPEQAAVTFDSPRASIVSRKASQKQTHSMGAHTGMEPTSKKSAWRMVLGLPARLFTPSVKVQPVEKDFHGVSDPQLATVGAQAPRPRSWRLRLFG</sequence>
<evidence type="ECO:0000313" key="11">
    <source>
        <dbReference type="EMBL" id="CAE7460042.1"/>
    </source>
</evidence>
<dbReference type="AlphaFoldDB" id="A0A812S026"/>
<dbReference type="InterPro" id="IPR011009">
    <property type="entry name" value="Kinase-like_dom_sf"/>
</dbReference>
<dbReference type="InterPro" id="IPR008271">
    <property type="entry name" value="Ser/Thr_kinase_AS"/>
</dbReference>
<name>A0A812S026_9DINO</name>
<dbReference type="GO" id="GO:0005524">
    <property type="term" value="F:ATP binding"/>
    <property type="evidence" value="ECO:0007669"/>
    <property type="project" value="UniProtKB-KW"/>
</dbReference>
<dbReference type="Gene3D" id="3.30.200.20">
    <property type="entry name" value="Phosphorylase Kinase, domain 1"/>
    <property type="match status" value="1"/>
</dbReference>
<feature type="compositionally biased region" description="Polar residues" evidence="9">
    <location>
        <begin position="511"/>
        <end position="535"/>
    </location>
</feature>
<keyword evidence="4" id="KW-0418">Kinase</keyword>
<evidence type="ECO:0000256" key="7">
    <source>
        <dbReference type="PIRSR" id="PIRSR630616-2"/>
    </source>
</evidence>
<dbReference type="Gene3D" id="1.10.510.10">
    <property type="entry name" value="Transferase(Phosphotransferase) domain 1"/>
    <property type="match status" value="1"/>
</dbReference>
<evidence type="ECO:0000256" key="5">
    <source>
        <dbReference type="ARBA" id="ARBA00022840"/>
    </source>
</evidence>
<dbReference type="PROSITE" id="PS50011">
    <property type="entry name" value="PROTEIN_KINASE_DOM"/>
    <property type="match status" value="1"/>
</dbReference>
<feature type="compositionally biased region" description="Basic and acidic residues" evidence="9">
    <location>
        <begin position="266"/>
        <end position="278"/>
    </location>
</feature>
<dbReference type="PANTHER" id="PTHR24350">
    <property type="entry name" value="SERINE/THREONINE-PROTEIN KINASE IAL-RELATED"/>
    <property type="match status" value="1"/>
</dbReference>
<dbReference type="EMBL" id="CAJNDS010002398">
    <property type="protein sequence ID" value="CAE7460042.1"/>
    <property type="molecule type" value="Genomic_DNA"/>
</dbReference>
<feature type="region of interest" description="Disordered" evidence="9">
    <location>
        <begin position="511"/>
        <end position="602"/>
    </location>
</feature>
<evidence type="ECO:0000259" key="10">
    <source>
        <dbReference type="PROSITE" id="PS50011"/>
    </source>
</evidence>
<keyword evidence="1" id="KW-0723">Serine/threonine-protein kinase</keyword>
<gene>
    <name evidence="11" type="primary">CPK2</name>
    <name evidence="11" type="ORF">SNAT2548_LOCUS25525</name>
</gene>
<dbReference type="GO" id="GO:0004674">
    <property type="term" value="F:protein serine/threonine kinase activity"/>
    <property type="evidence" value="ECO:0007669"/>
    <property type="project" value="UniProtKB-KW"/>
</dbReference>
<proteinExistence type="predicted"/>
<feature type="cross-link" description="Glycyl lysine isopeptide (Lys-Gly) (interchain with G-Cter in SUMO2)" evidence="8">
    <location>
        <position position="337"/>
    </location>
</feature>
<feature type="binding site" evidence="7">
    <location>
        <begin position="339"/>
        <end position="340"/>
    </location>
    <ligand>
        <name>ATP</name>
        <dbReference type="ChEBI" id="CHEBI:30616"/>
    </ligand>
</feature>
<dbReference type="OrthoDB" id="444452at2759"/>
<dbReference type="InterPro" id="IPR030616">
    <property type="entry name" value="Aur-like"/>
</dbReference>
<evidence type="ECO:0000256" key="9">
    <source>
        <dbReference type="SAM" id="MobiDB-lite"/>
    </source>
</evidence>
<keyword evidence="12" id="KW-1185">Reference proteome</keyword>
<evidence type="ECO:0000256" key="6">
    <source>
        <dbReference type="PIRSR" id="PIRSR630616-1"/>
    </source>
</evidence>
<dbReference type="SUPFAM" id="SSF56112">
    <property type="entry name" value="Protein kinase-like (PK-like)"/>
    <property type="match status" value="1"/>
</dbReference>
<keyword evidence="2" id="KW-0808">Transferase</keyword>
<dbReference type="Proteomes" id="UP000604046">
    <property type="component" value="Unassembled WGS sequence"/>
</dbReference>
<keyword evidence="3 7" id="KW-0547">Nucleotide-binding</keyword>
<feature type="binding site" evidence="7">
    <location>
        <position position="353"/>
    </location>
    <ligand>
        <name>ATP</name>
        <dbReference type="ChEBI" id="CHEBI:30616"/>
    </ligand>
</feature>
<feature type="compositionally biased region" description="Pro residues" evidence="9">
    <location>
        <begin position="553"/>
        <end position="563"/>
    </location>
</feature>
<feature type="active site" description="Proton acceptor" evidence="6">
    <location>
        <position position="335"/>
    </location>
</feature>
<dbReference type="PROSITE" id="PS00108">
    <property type="entry name" value="PROTEIN_KINASE_ST"/>
    <property type="match status" value="1"/>
</dbReference>
<accession>A0A812S026</accession>
<reference evidence="11" key="1">
    <citation type="submission" date="2021-02" db="EMBL/GenBank/DDBJ databases">
        <authorList>
            <person name="Dougan E. K."/>
            <person name="Rhodes N."/>
            <person name="Thang M."/>
            <person name="Chan C."/>
        </authorList>
    </citation>
    <scope>NUCLEOTIDE SEQUENCE</scope>
</reference>
<dbReference type="Pfam" id="PF00069">
    <property type="entry name" value="Pkinase"/>
    <property type="match status" value="1"/>
</dbReference>
<dbReference type="InterPro" id="IPR000719">
    <property type="entry name" value="Prot_kinase_dom"/>
</dbReference>
<organism evidence="11 12">
    <name type="scientific">Symbiodinium natans</name>
    <dbReference type="NCBI Taxonomy" id="878477"/>
    <lineage>
        <taxon>Eukaryota</taxon>
        <taxon>Sar</taxon>
        <taxon>Alveolata</taxon>
        <taxon>Dinophyceae</taxon>
        <taxon>Suessiales</taxon>
        <taxon>Symbiodiniaceae</taxon>
        <taxon>Symbiodinium</taxon>
    </lineage>
</organism>
<comment type="caution">
    <text evidence="11">The sequence shown here is derived from an EMBL/GenBank/DDBJ whole genome shotgun (WGS) entry which is preliminary data.</text>
</comment>
<evidence type="ECO:0000313" key="12">
    <source>
        <dbReference type="Proteomes" id="UP000604046"/>
    </source>
</evidence>